<feature type="signal peptide" evidence="7">
    <location>
        <begin position="1"/>
        <end position="22"/>
    </location>
</feature>
<evidence type="ECO:0000256" key="7">
    <source>
        <dbReference type="SAM" id="SignalP"/>
    </source>
</evidence>
<dbReference type="OrthoDB" id="188778at2"/>
<accession>A0A090AMH1</accession>
<sequence>MKLIIYALALTAAITFSKNIFATEELEDEIKPALSAKPNLENGKTIYEVCAGCHLPEGWGKDDGTFPQLAGQHRAVLIKQLADIRAKRRDAPTMYPFAAKESIGDTQALADVTAYISKLLMNPSNGVGPGDNLELGKKLYQDNCVKCHGDKGEGHAEKFYPRLQGQHYQYMLRQFEWIRDGKRRNANPEMVKQIKGFTDKDMKAVIDYAARLKPPPEALAKPGWKNPDFD</sequence>
<keyword evidence="2 6" id="KW-0349">Heme</keyword>
<evidence type="ECO:0000256" key="4">
    <source>
        <dbReference type="ARBA" id="ARBA00022982"/>
    </source>
</evidence>
<gene>
    <name evidence="9" type="ORF">THII_2885</name>
</gene>
<keyword evidence="5 6" id="KW-0408">Iron</keyword>
<evidence type="ECO:0000256" key="6">
    <source>
        <dbReference type="PROSITE-ProRule" id="PRU00433"/>
    </source>
</evidence>
<dbReference type="InterPro" id="IPR009056">
    <property type="entry name" value="Cyt_c-like_dom"/>
</dbReference>
<organism evidence="9 10">
    <name type="scientific">Thioploca ingrica</name>
    <dbReference type="NCBI Taxonomy" id="40754"/>
    <lineage>
        <taxon>Bacteria</taxon>
        <taxon>Pseudomonadati</taxon>
        <taxon>Pseudomonadota</taxon>
        <taxon>Gammaproteobacteria</taxon>
        <taxon>Thiotrichales</taxon>
        <taxon>Thiotrichaceae</taxon>
        <taxon>Thioploca</taxon>
    </lineage>
</organism>
<keyword evidence="1" id="KW-0813">Transport</keyword>
<evidence type="ECO:0000313" key="9">
    <source>
        <dbReference type="EMBL" id="BAP57182.1"/>
    </source>
</evidence>
<keyword evidence="10" id="KW-1185">Reference proteome</keyword>
<evidence type="ECO:0000313" key="10">
    <source>
        <dbReference type="Proteomes" id="UP000031623"/>
    </source>
</evidence>
<proteinExistence type="predicted"/>
<reference evidence="9 10" key="1">
    <citation type="journal article" date="2014" name="ISME J.">
        <title>Ecophysiology of Thioploca ingrica as revealed by the complete genome sequence supplemented with proteomic evidence.</title>
        <authorList>
            <person name="Kojima H."/>
            <person name="Ogura Y."/>
            <person name="Yamamoto N."/>
            <person name="Togashi T."/>
            <person name="Mori H."/>
            <person name="Watanabe T."/>
            <person name="Nemoto F."/>
            <person name="Kurokawa K."/>
            <person name="Hayashi T."/>
            <person name="Fukui M."/>
        </authorList>
    </citation>
    <scope>NUCLEOTIDE SEQUENCE [LARGE SCALE GENOMIC DNA]</scope>
</reference>
<evidence type="ECO:0000256" key="3">
    <source>
        <dbReference type="ARBA" id="ARBA00022723"/>
    </source>
</evidence>
<dbReference type="Proteomes" id="UP000031623">
    <property type="component" value="Chromosome"/>
</dbReference>
<keyword evidence="3 6" id="KW-0479">Metal-binding</keyword>
<dbReference type="GO" id="GO:0020037">
    <property type="term" value="F:heme binding"/>
    <property type="evidence" value="ECO:0007669"/>
    <property type="project" value="InterPro"/>
</dbReference>
<keyword evidence="7" id="KW-0732">Signal</keyword>
<dbReference type="PANTHER" id="PTHR33751">
    <property type="entry name" value="CBB3-TYPE CYTOCHROME C OXIDASE SUBUNIT FIXP"/>
    <property type="match status" value="1"/>
</dbReference>
<keyword evidence="4" id="KW-0249">Electron transport</keyword>
<dbReference type="GO" id="GO:0009055">
    <property type="term" value="F:electron transfer activity"/>
    <property type="evidence" value="ECO:0007669"/>
    <property type="project" value="InterPro"/>
</dbReference>
<dbReference type="PROSITE" id="PS51007">
    <property type="entry name" value="CYTC"/>
    <property type="match status" value="1"/>
</dbReference>
<dbReference type="GO" id="GO:0046872">
    <property type="term" value="F:metal ion binding"/>
    <property type="evidence" value="ECO:0007669"/>
    <property type="project" value="UniProtKB-KW"/>
</dbReference>
<evidence type="ECO:0000256" key="5">
    <source>
        <dbReference type="ARBA" id="ARBA00023004"/>
    </source>
</evidence>
<dbReference type="Pfam" id="PF00034">
    <property type="entry name" value="Cytochrom_C"/>
    <property type="match status" value="2"/>
</dbReference>
<dbReference type="SUPFAM" id="SSF46626">
    <property type="entry name" value="Cytochrome c"/>
    <property type="match status" value="2"/>
</dbReference>
<feature type="chain" id="PRO_5001852780" evidence="7">
    <location>
        <begin position="23"/>
        <end position="230"/>
    </location>
</feature>
<dbReference type="KEGG" id="tig:THII_2885"/>
<evidence type="ECO:0000256" key="1">
    <source>
        <dbReference type="ARBA" id="ARBA00022448"/>
    </source>
</evidence>
<name>A0A090AMH1_9GAMM</name>
<dbReference type="EMBL" id="AP014633">
    <property type="protein sequence ID" value="BAP57182.1"/>
    <property type="molecule type" value="Genomic_DNA"/>
</dbReference>
<protein>
    <submittedName>
        <fullName evidence="9">Cytochrome c553</fullName>
    </submittedName>
</protein>
<feature type="domain" description="Cytochrome c" evidence="8">
    <location>
        <begin position="38"/>
        <end position="213"/>
    </location>
</feature>
<evidence type="ECO:0000256" key="2">
    <source>
        <dbReference type="ARBA" id="ARBA00022617"/>
    </source>
</evidence>
<dbReference type="InterPro" id="IPR050597">
    <property type="entry name" value="Cytochrome_c_Oxidase_Subunit"/>
</dbReference>
<dbReference type="AlphaFoldDB" id="A0A090AMH1"/>
<dbReference type="PANTHER" id="PTHR33751:SF9">
    <property type="entry name" value="CYTOCHROME C4"/>
    <property type="match status" value="1"/>
</dbReference>
<dbReference type="Gene3D" id="1.10.760.10">
    <property type="entry name" value="Cytochrome c-like domain"/>
    <property type="match status" value="2"/>
</dbReference>
<evidence type="ECO:0000259" key="8">
    <source>
        <dbReference type="PROSITE" id="PS51007"/>
    </source>
</evidence>
<dbReference type="InterPro" id="IPR036909">
    <property type="entry name" value="Cyt_c-like_dom_sf"/>
</dbReference>
<dbReference type="HOGENOM" id="CLU_076280_1_0_6"/>
<dbReference type="STRING" id="40754.THII_2885"/>